<keyword evidence="5 10" id="KW-0145">Chemotaxis</keyword>
<dbReference type="Proteomes" id="UP000193396">
    <property type="component" value="Unassembled WGS sequence"/>
</dbReference>
<keyword evidence="9 10" id="KW-0472">Membrane</keyword>
<dbReference type="STRING" id="1293890.TALK_19480"/>
<evidence type="ECO:0000256" key="6">
    <source>
        <dbReference type="ARBA" id="ARBA00022692"/>
    </source>
</evidence>
<dbReference type="PANTHER" id="PTHR35091">
    <property type="entry name" value="FLAGELLAR PROTEIN FLIL"/>
    <property type="match status" value="1"/>
</dbReference>
<evidence type="ECO:0000256" key="10">
    <source>
        <dbReference type="RuleBase" id="RU364125"/>
    </source>
</evidence>
<dbReference type="GO" id="GO:0005886">
    <property type="term" value="C:plasma membrane"/>
    <property type="evidence" value="ECO:0007669"/>
    <property type="project" value="UniProtKB-SubCell"/>
</dbReference>
<dbReference type="EMBL" id="JFKB01000021">
    <property type="protein sequence ID" value="OSQ44035.1"/>
    <property type="molecule type" value="Genomic_DNA"/>
</dbReference>
<keyword evidence="10" id="KW-0997">Cell inner membrane</keyword>
<evidence type="ECO:0000256" key="8">
    <source>
        <dbReference type="ARBA" id="ARBA00022989"/>
    </source>
</evidence>
<evidence type="ECO:0000256" key="2">
    <source>
        <dbReference type="ARBA" id="ARBA00004162"/>
    </source>
</evidence>
<keyword evidence="11" id="KW-0966">Cell projection</keyword>
<keyword evidence="12" id="KW-1185">Reference proteome</keyword>
<evidence type="ECO:0000256" key="1">
    <source>
        <dbReference type="ARBA" id="ARBA00002254"/>
    </source>
</evidence>
<dbReference type="OrthoDB" id="7304620at2"/>
<gene>
    <name evidence="11" type="ORF">TALK_19480</name>
</gene>
<evidence type="ECO:0000256" key="9">
    <source>
        <dbReference type="ARBA" id="ARBA00023136"/>
    </source>
</evidence>
<evidence type="ECO:0000256" key="3">
    <source>
        <dbReference type="ARBA" id="ARBA00008281"/>
    </source>
</evidence>
<keyword evidence="6 10" id="KW-0812">Transmembrane</keyword>
<comment type="subcellular location">
    <subcellularLocation>
        <location evidence="10">Cell inner membrane</location>
    </subcellularLocation>
    <subcellularLocation>
        <location evidence="2">Cell membrane</location>
        <topology evidence="2">Single-pass membrane protein</topology>
    </subcellularLocation>
</comment>
<dbReference type="GO" id="GO:0006935">
    <property type="term" value="P:chemotaxis"/>
    <property type="evidence" value="ECO:0007669"/>
    <property type="project" value="UniProtKB-KW"/>
</dbReference>
<keyword evidence="11" id="KW-0282">Flagellum</keyword>
<reference evidence="11 12" key="1">
    <citation type="submission" date="2014-03" db="EMBL/GenBank/DDBJ databases">
        <title>The draft genome sequence of Thalassospira alkalitolerans JCM 18968.</title>
        <authorList>
            <person name="Lai Q."/>
            <person name="Shao Z."/>
        </authorList>
    </citation>
    <scope>NUCLEOTIDE SEQUENCE [LARGE SCALE GENOMIC DNA]</scope>
    <source>
        <strain evidence="11 12">JCM 18968</strain>
    </source>
</reference>
<keyword evidence="8 10" id="KW-1133">Transmembrane helix</keyword>
<comment type="similarity">
    <text evidence="3 10">Belongs to the FliL family.</text>
</comment>
<evidence type="ECO:0000256" key="5">
    <source>
        <dbReference type="ARBA" id="ARBA00022500"/>
    </source>
</evidence>
<keyword evidence="7 10" id="KW-0283">Flagellar rotation</keyword>
<dbReference type="InterPro" id="IPR005503">
    <property type="entry name" value="FliL"/>
</dbReference>
<accession>A0A1Y2L8G0</accession>
<evidence type="ECO:0000256" key="4">
    <source>
        <dbReference type="ARBA" id="ARBA00022475"/>
    </source>
</evidence>
<dbReference type="Pfam" id="PF03748">
    <property type="entry name" value="FliL"/>
    <property type="match status" value="1"/>
</dbReference>
<protein>
    <recommendedName>
        <fullName evidence="10">Flagellar protein FliL</fullName>
    </recommendedName>
</protein>
<evidence type="ECO:0000313" key="11">
    <source>
        <dbReference type="EMBL" id="OSQ44035.1"/>
    </source>
</evidence>
<comment type="function">
    <text evidence="1 10">Controls the rotational direction of flagella during chemotaxis.</text>
</comment>
<evidence type="ECO:0000256" key="7">
    <source>
        <dbReference type="ARBA" id="ARBA00022779"/>
    </source>
</evidence>
<dbReference type="RefSeq" id="WP_085620834.1">
    <property type="nucleotide sequence ID" value="NZ_CAXBPE010000030.1"/>
</dbReference>
<dbReference type="GO" id="GO:0009425">
    <property type="term" value="C:bacterial-type flagellum basal body"/>
    <property type="evidence" value="ECO:0007669"/>
    <property type="project" value="InterPro"/>
</dbReference>
<organism evidence="11 12">
    <name type="scientific">Thalassospira alkalitolerans</name>
    <dbReference type="NCBI Taxonomy" id="1293890"/>
    <lineage>
        <taxon>Bacteria</taxon>
        <taxon>Pseudomonadati</taxon>
        <taxon>Pseudomonadota</taxon>
        <taxon>Alphaproteobacteria</taxon>
        <taxon>Rhodospirillales</taxon>
        <taxon>Thalassospiraceae</taxon>
        <taxon>Thalassospira</taxon>
    </lineage>
</organism>
<proteinExistence type="inferred from homology"/>
<keyword evidence="4" id="KW-1003">Cell membrane</keyword>
<evidence type="ECO:0000313" key="12">
    <source>
        <dbReference type="Proteomes" id="UP000193396"/>
    </source>
</evidence>
<keyword evidence="11" id="KW-0969">Cilium</keyword>
<sequence>MGDDVDEVEMDGGGGGRSKKLPVVIIMLVLLLLGGAAAAYFTGLLQPVIDMLTGGGEHDQTEEVISESAIEEAPGVPENVGFVDLPEILVNLNAGGGKQSYLKIRVSLEVADQAMLPQIEQMMPRIVDNFQVYLRELRPEDLAGSEGMFRLREELLIRVSAAAKPAKINDVLFKEMLVQ</sequence>
<dbReference type="PANTHER" id="PTHR35091:SF2">
    <property type="entry name" value="FLAGELLAR PROTEIN FLIL"/>
    <property type="match status" value="1"/>
</dbReference>
<dbReference type="AlphaFoldDB" id="A0A1Y2L8G0"/>
<comment type="caution">
    <text evidence="11">The sequence shown here is derived from an EMBL/GenBank/DDBJ whole genome shotgun (WGS) entry which is preliminary data.</text>
</comment>
<name>A0A1Y2L8G0_9PROT</name>
<feature type="transmembrane region" description="Helical" evidence="10">
    <location>
        <begin position="21"/>
        <end position="41"/>
    </location>
</feature>
<dbReference type="GO" id="GO:0071978">
    <property type="term" value="P:bacterial-type flagellum-dependent swarming motility"/>
    <property type="evidence" value="ECO:0007669"/>
    <property type="project" value="TreeGrafter"/>
</dbReference>